<dbReference type="PANTHER" id="PTHR47941">
    <property type="entry name" value="PENTATRICOPEPTIDE REPEAT-CONTAINING PROTEIN 3, MITOCHONDRIAL"/>
    <property type="match status" value="1"/>
</dbReference>
<keyword evidence="5" id="KW-1185">Reference proteome</keyword>
<reference evidence="4 5" key="1">
    <citation type="journal article" date="2018" name="Nat. Genet.">
        <title>The Rosa genome provides new insights in the design of modern roses.</title>
        <authorList>
            <person name="Bendahmane M."/>
        </authorList>
    </citation>
    <scope>NUCLEOTIDE SEQUENCE [LARGE SCALE GENOMIC DNA]</scope>
    <source>
        <strain evidence="5">cv. Old Blush</strain>
    </source>
</reference>
<dbReference type="Gramene" id="PRQ49610">
    <property type="protein sequence ID" value="PRQ49610"/>
    <property type="gene ID" value="RchiOBHm_Chr2g0123831"/>
</dbReference>
<accession>A0A2P6RT50</accession>
<organism evidence="4 5">
    <name type="scientific">Rosa chinensis</name>
    <name type="common">China rose</name>
    <dbReference type="NCBI Taxonomy" id="74649"/>
    <lineage>
        <taxon>Eukaryota</taxon>
        <taxon>Viridiplantae</taxon>
        <taxon>Streptophyta</taxon>
        <taxon>Embryophyta</taxon>
        <taxon>Tracheophyta</taxon>
        <taxon>Spermatophyta</taxon>
        <taxon>Magnoliopsida</taxon>
        <taxon>eudicotyledons</taxon>
        <taxon>Gunneridae</taxon>
        <taxon>Pentapetalae</taxon>
        <taxon>rosids</taxon>
        <taxon>fabids</taxon>
        <taxon>Rosales</taxon>
        <taxon>Rosaceae</taxon>
        <taxon>Rosoideae</taxon>
        <taxon>Rosoideae incertae sedis</taxon>
        <taxon>Rosa</taxon>
    </lineage>
</organism>
<comment type="caution">
    <text evidence="4">The sequence shown here is derived from an EMBL/GenBank/DDBJ whole genome shotgun (WGS) entry which is preliminary data.</text>
</comment>
<gene>
    <name evidence="4" type="ORF">RchiOBHm_Chr2g0123831</name>
</gene>
<evidence type="ECO:0000256" key="2">
    <source>
        <dbReference type="ARBA" id="ARBA00022737"/>
    </source>
</evidence>
<feature type="repeat" description="PPR" evidence="3">
    <location>
        <begin position="19"/>
        <end position="53"/>
    </location>
</feature>
<dbReference type="InterPro" id="IPR011990">
    <property type="entry name" value="TPR-like_helical_dom_sf"/>
</dbReference>
<name>A0A2P6RT50_ROSCH</name>
<keyword evidence="2" id="KW-0677">Repeat</keyword>
<evidence type="ECO:0000313" key="5">
    <source>
        <dbReference type="Proteomes" id="UP000238479"/>
    </source>
</evidence>
<dbReference type="InterPro" id="IPR002885">
    <property type="entry name" value="PPR_rpt"/>
</dbReference>
<dbReference type="Pfam" id="PF13041">
    <property type="entry name" value="PPR_2"/>
    <property type="match status" value="1"/>
</dbReference>
<sequence>MVDAYELLKELRRKGCESNAGSYTTMIQVLCGQEKMEEAMRVFVEMEKSGCEIVRSYEILESIIRKGFTPSQMTYLQIMLAHEKKEDFEECIIDGADEEDWLHA</sequence>
<dbReference type="EMBL" id="PDCK01000040">
    <property type="protein sequence ID" value="PRQ49610.1"/>
    <property type="molecule type" value="Genomic_DNA"/>
</dbReference>
<evidence type="ECO:0000313" key="4">
    <source>
        <dbReference type="EMBL" id="PRQ49610.1"/>
    </source>
</evidence>
<protein>
    <submittedName>
        <fullName evidence="4">Putative pentatricopeptide</fullName>
    </submittedName>
</protein>
<dbReference type="Gene3D" id="1.25.40.10">
    <property type="entry name" value="Tetratricopeptide repeat domain"/>
    <property type="match status" value="1"/>
</dbReference>
<dbReference type="STRING" id="74649.A0A2P6RT50"/>
<proteinExistence type="inferred from homology"/>
<dbReference type="NCBIfam" id="TIGR00756">
    <property type="entry name" value="PPR"/>
    <property type="match status" value="1"/>
</dbReference>
<evidence type="ECO:0000256" key="3">
    <source>
        <dbReference type="PROSITE-ProRule" id="PRU00708"/>
    </source>
</evidence>
<dbReference type="PROSITE" id="PS51375">
    <property type="entry name" value="PPR"/>
    <property type="match status" value="1"/>
</dbReference>
<evidence type="ECO:0000256" key="1">
    <source>
        <dbReference type="ARBA" id="ARBA00007626"/>
    </source>
</evidence>
<comment type="similarity">
    <text evidence="1">Belongs to the PPR family. P subfamily.</text>
</comment>
<dbReference type="AlphaFoldDB" id="A0A2P6RT50"/>
<dbReference type="Proteomes" id="UP000238479">
    <property type="component" value="Chromosome 2"/>
</dbReference>